<dbReference type="PANTHER" id="PTHR33841:SF1">
    <property type="entry name" value="DNA METHYLTRANSFERASE A"/>
    <property type="match status" value="1"/>
</dbReference>
<evidence type="ECO:0000313" key="9">
    <source>
        <dbReference type="EMBL" id="VAV95040.1"/>
    </source>
</evidence>
<dbReference type="EC" id="2.1.1.72" evidence="1"/>
<dbReference type="Pfam" id="PF20465">
    <property type="entry name" value="MmeI_hel"/>
    <property type="match status" value="1"/>
</dbReference>
<feature type="domain" description="MmeI-like N-terminal" evidence="5">
    <location>
        <begin position="11"/>
        <end position="173"/>
    </location>
</feature>
<dbReference type="Gene3D" id="3.40.50.150">
    <property type="entry name" value="Vaccinia Virus protein VP39"/>
    <property type="match status" value="1"/>
</dbReference>
<dbReference type="InterPro" id="IPR002052">
    <property type="entry name" value="DNA_methylase_N6_adenine_CS"/>
</dbReference>
<dbReference type="PANTHER" id="PTHR33841">
    <property type="entry name" value="DNA METHYLTRANSFERASE YEEA-RELATED"/>
    <property type="match status" value="1"/>
</dbReference>
<evidence type="ECO:0000259" key="6">
    <source>
        <dbReference type="Pfam" id="PF20465"/>
    </source>
</evidence>
<keyword evidence="2 9" id="KW-0489">Methyltransferase</keyword>
<dbReference type="Pfam" id="PF20464">
    <property type="entry name" value="MmeI_N"/>
    <property type="match status" value="1"/>
</dbReference>
<proteinExistence type="predicted"/>
<dbReference type="Pfam" id="PF20473">
    <property type="entry name" value="MmeI_Mtase"/>
    <property type="match status" value="1"/>
</dbReference>
<name>A0A3B0RP18_9ZZZZ</name>
<accession>A0A3B0RP18</accession>
<gene>
    <name evidence="9" type="ORF">MNBD_ALPHA07-1683</name>
</gene>
<dbReference type="InterPro" id="IPR046819">
    <property type="entry name" value="MmeI_hel"/>
</dbReference>
<dbReference type="InterPro" id="IPR046820">
    <property type="entry name" value="MmeI_TRD"/>
</dbReference>
<organism evidence="9">
    <name type="scientific">hydrothermal vent metagenome</name>
    <dbReference type="NCBI Taxonomy" id="652676"/>
    <lineage>
        <taxon>unclassified sequences</taxon>
        <taxon>metagenomes</taxon>
        <taxon>ecological metagenomes</taxon>
    </lineage>
</organism>
<evidence type="ECO:0000256" key="4">
    <source>
        <dbReference type="ARBA" id="ARBA00047942"/>
    </source>
</evidence>
<dbReference type="EMBL" id="UOEG01000128">
    <property type="protein sequence ID" value="VAV95040.1"/>
    <property type="molecule type" value="Genomic_DNA"/>
</dbReference>
<evidence type="ECO:0000256" key="1">
    <source>
        <dbReference type="ARBA" id="ARBA00011900"/>
    </source>
</evidence>
<feature type="domain" description="MmeI-like helicase spacer" evidence="6">
    <location>
        <begin position="179"/>
        <end position="258"/>
    </location>
</feature>
<comment type="catalytic activity">
    <reaction evidence="4">
        <text>a 2'-deoxyadenosine in DNA + S-adenosyl-L-methionine = an N(6)-methyl-2'-deoxyadenosine in DNA + S-adenosyl-L-homocysteine + H(+)</text>
        <dbReference type="Rhea" id="RHEA:15197"/>
        <dbReference type="Rhea" id="RHEA-COMP:12418"/>
        <dbReference type="Rhea" id="RHEA-COMP:12419"/>
        <dbReference type="ChEBI" id="CHEBI:15378"/>
        <dbReference type="ChEBI" id="CHEBI:57856"/>
        <dbReference type="ChEBI" id="CHEBI:59789"/>
        <dbReference type="ChEBI" id="CHEBI:90615"/>
        <dbReference type="ChEBI" id="CHEBI:90616"/>
        <dbReference type="EC" id="2.1.1.72"/>
    </reaction>
</comment>
<dbReference type="PROSITE" id="PS00092">
    <property type="entry name" value="N6_MTASE"/>
    <property type="match status" value="1"/>
</dbReference>
<feature type="domain" description="MmeI-like target recognition" evidence="7">
    <location>
        <begin position="625"/>
        <end position="721"/>
    </location>
</feature>
<dbReference type="GO" id="GO:0003676">
    <property type="term" value="F:nucleic acid binding"/>
    <property type="evidence" value="ECO:0007669"/>
    <property type="project" value="InterPro"/>
</dbReference>
<protein>
    <recommendedName>
        <fullName evidence="1">site-specific DNA-methyltransferase (adenine-specific)</fullName>
        <ecNumber evidence="1">2.1.1.72</ecNumber>
    </recommendedName>
</protein>
<dbReference type="GO" id="GO:0009007">
    <property type="term" value="F:site-specific DNA-methyltransferase (adenine-specific) activity"/>
    <property type="evidence" value="ECO:0007669"/>
    <property type="project" value="UniProtKB-EC"/>
</dbReference>
<reference evidence="9" key="1">
    <citation type="submission" date="2018-06" db="EMBL/GenBank/DDBJ databases">
        <authorList>
            <person name="Zhirakovskaya E."/>
        </authorList>
    </citation>
    <scope>NUCLEOTIDE SEQUENCE</scope>
</reference>
<feature type="non-terminal residue" evidence="9">
    <location>
        <position position="721"/>
    </location>
</feature>
<evidence type="ECO:0000259" key="5">
    <source>
        <dbReference type="Pfam" id="PF20464"/>
    </source>
</evidence>
<dbReference type="InterPro" id="IPR050953">
    <property type="entry name" value="N4_N6_ade-DNA_methylase"/>
</dbReference>
<dbReference type="GO" id="GO:0032259">
    <property type="term" value="P:methylation"/>
    <property type="evidence" value="ECO:0007669"/>
    <property type="project" value="UniProtKB-KW"/>
</dbReference>
<dbReference type="Pfam" id="PF20466">
    <property type="entry name" value="MmeI_TRD"/>
    <property type="match status" value="1"/>
</dbReference>
<dbReference type="AlphaFoldDB" id="A0A3B0RP18"/>
<keyword evidence="3" id="KW-0808">Transferase</keyword>
<dbReference type="SUPFAM" id="SSF53335">
    <property type="entry name" value="S-adenosyl-L-methionine-dependent methyltransferases"/>
    <property type="match status" value="1"/>
</dbReference>
<evidence type="ECO:0000256" key="3">
    <source>
        <dbReference type="ARBA" id="ARBA00022679"/>
    </source>
</evidence>
<sequence length="721" mass="82571">MRLTWNEIRARAAAFADDWQNAHYEKGETQSFYNAFFRVFGIERRKVATFEQSVARTGRAKGFIDLFWPRTLIVEQKSKGRDLFKARLQAVDYLHDIPDADMPRFILVSDFQTFELTDLDTRERWAFALADLPKHVEKFGFMLGITKREFRDQDPVNIKAAELVGTLHDEIKASGYTGHKLEQFLVRIVFCLFADDTGIFQPKDILWDYLENRTAPDGSDTGPLLNKLFEVLNTDVPDRSANLDEDLNEFPYVNGALFAEYFPPPDFNASMRAALLNACRFDWTPISPAIFGSLFQSVMDPAERRKKGAHYTTEKNILKVIEPLFMDDLRAEFEHLKGLKRDKRRRLEAFQKKLSTLTFFDPACGCGNFLIIAYRELRLLEIDIMRELKTMGELALLQSSIDVDQFYGIEYEEFPAKIAETALWMMDHIMNNHMGLEFGKDCTRLPLKKSPTIVHGDALETDWTEVLAPERCSFILGNPPFVGAKYQSTLQREQVRGIAGLGKSGGTLDYVCAWFIKAGEYATGQTRIGFVATNSITQGEQVAQLWPVLFGRCGLEIAFAHRTFAWGSEARGKAHVHVVIIGFDRAENKRAEVRLFSYPDIKGEPEESRHSALSPYLFDAGGLNNPHLFIGKQTLPLNGLPRMKFGSQPIDGGFYTFSTEEKSVFIQQEPGSEIYFRPFMGSREFINGIERWIMYLEHASPKDLRQFPKIVERIQEVRKFR</sequence>
<dbReference type="InterPro" id="IPR046817">
    <property type="entry name" value="MmeI_N"/>
</dbReference>
<evidence type="ECO:0000256" key="2">
    <source>
        <dbReference type="ARBA" id="ARBA00022603"/>
    </source>
</evidence>
<evidence type="ECO:0000259" key="8">
    <source>
        <dbReference type="Pfam" id="PF20473"/>
    </source>
</evidence>
<evidence type="ECO:0000259" key="7">
    <source>
        <dbReference type="Pfam" id="PF20466"/>
    </source>
</evidence>
<dbReference type="InterPro" id="IPR046816">
    <property type="entry name" value="MmeI_Mtase"/>
</dbReference>
<feature type="domain" description="MmeI-like DNA-methyltransferase" evidence="8">
    <location>
        <begin position="341"/>
        <end position="589"/>
    </location>
</feature>
<dbReference type="InterPro" id="IPR029063">
    <property type="entry name" value="SAM-dependent_MTases_sf"/>
</dbReference>